<keyword evidence="1" id="KW-1133">Transmembrane helix</keyword>
<dbReference type="Proteomes" id="UP000003163">
    <property type="component" value="Unassembled WGS sequence"/>
</dbReference>
<dbReference type="HOGENOM" id="CLU_2306056_0_0_1"/>
<dbReference type="VEuPathDB" id="MicrosporidiaDB:EDEG_00245"/>
<reference evidence="3" key="2">
    <citation type="submission" date="2015-07" db="EMBL/GenBank/DDBJ databases">
        <title>Contrasting host-pathogen interactions and genome evolution in two generalist and specialist microsporidian pathogens of mosquitoes.</title>
        <authorList>
            <consortium name="The Broad Institute Genomics Platform"/>
            <consortium name="The Broad Institute Genome Sequencing Center for Infectious Disease"/>
            <person name="Cuomo C.A."/>
            <person name="Sanscrainte N.D."/>
            <person name="Goldberg J.M."/>
            <person name="Heiman D."/>
            <person name="Young S."/>
            <person name="Zeng Q."/>
            <person name="Becnel J.J."/>
            <person name="Birren B.W."/>
        </authorList>
    </citation>
    <scope>NUCLEOTIDE SEQUENCE [LARGE SCALE GENOMIC DNA]</scope>
    <source>
        <strain evidence="3">USNM 41457</strain>
    </source>
</reference>
<keyword evidence="1" id="KW-0812">Transmembrane</keyword>
<dbReference type="AlphaFoldDB" id="J9D6F9"/>
<keyword evidence="3" id="KW-1185">Reference proteome</keyword>
<evidence type="ECO:0000256" key="1">
    <source>
        <dbReference type="SAM" id="Phobius"/>
    </source>
</evidence>
<evidence type="ECO:0000313" key="3">
    <source>
        <dbReference type="Proteomes" id="UP000003163"/>
    </source>
</evidence>
<accession>J9D6F9</accession>
<proteinExistence type="predicted"/>
<dbReference type="EMBL" id="AFBI03000002">
    <property type="protein sequence ID" value="EJW03094.1"/>
    <property type="molecule type" value="Genomic_DNA"/>
</dbReference>
<name>J9D6F9_EDHAE</name>
<reference evidence="2 3" key="1">
    <citation type="submission" date="2011-08" db="EMBL/GenBank/DDBJ databases">
        <authorList>
            <person name="Liu Z.J."/>
            <person name="Shi F.L."/>
            <person name="Lu J.Q."/>
            <person name="Li M."/>
            <person name="Wang Z.L."/>
        </authorList>
    </citation>
    <scope>NUCLEOTIDE SEQUENCE [LARGE SCALE GENOMIC DNA]</scope>
    <source>
        <strain evidence="2 3">USNM 41457</strain>
    </source>
</reference>
<evidence type="ECO:0000313" key="2">
    <source>
        <dbReference type="EMBL" id="EJW03094.1"/>
    </source>
</evidence>
<feature type="transmembrane region" description="Helical" evidence="1">
    <location>
        <begin position="22"/>
        <end position="48"/>
    </location>
</feature>
<gene>
    <name evidence="2" type="ORF">EDEG_00245</name>
</gene>
<protein>
    <submittedName>
        <fullName evidence="2">Uncharacterized protein</fullName>
    </submittedName>
</protein>
<keyword evidence="1" id="KW-0472">Membrane</keyword>
<dbReference type="InParanoid" id="J9D6F9"/>
<organism evidence="2 3">
    <name type="scientific">Edhazardia aedis (strain USNM 41457)</name>
    <name type="common">Microsporidian parasite</name>
    <dbReference type="NCBI Taxonomy" id="1003232"/>
    <lineage>
        <taxon>Eukaryota</taxon>
        <taxon>Fungi</taxon>
        <taxon>Fungi incertae sedis</taxon>
        <taxon>Microsporidia</taxon>
        <taxon>Edhazardia</taxon>
    </lineage>
</organism>
<sequence length="100" mass="12585">MMNFVTIVYVKNRPNIFNQMKYIFNIYFFIFFKNIYNFSSLLDSLYFLKNTSSPFYFKNLKNYEIHRFFITFNIQIQKNGFLYKIFVLYFYLFSRILIYH</sequence>
<comment type="caution">
    <text evidence="2">The sequence shown here is derived from an EMBL/GenBank/DDBJ whole genome shotgun (WGS) entry which is preliminary data.</text>
</comment>
<feature type="transmembrane region" description="Helical" evidence="1">
    <location>
        <begin position="81"/>
        <end position="99"/>
    </location>
</feature>